<evidence type="ECO:0000256" key="4">
    <source>
        <dbReference type="ARBA" id="ARBA00022989"/>
    </source>
</evidence>
<keyword evidence="3 6" id="KW-0187">Copper transport</keyword>
<dbReference type="PANTHER" id="PTHR12483:SF94">
    <property type="entry name" value="COPPER TRANSPORTER 4"/>
    <property type="match status" value="1"/>
</dbReference>
<reference evidence="7" key="1">
    <citation type="submission" date="2022-04" db="EMBL/GenBank/DDBJ databases">
        <title>Carnegiea gigantea Genome sequencing and assembly v2.</title>
        <authorList>
            <person name="Copetti D."/>
            <person name="Sanderson M.J."/>
            <person name="Burquez A."/>
            <person name="Wojciechowski M.F."/>
        </authorList>
    </citation>
    <scope>NUCLEOTIDE SEQUENCE</scope>
    <source>
        <strain evidence="7">SGP5-SGP5p</strain>
        <tissue evidence="7">Aerial part</tissue>
    </source>
</reference>
<organism evidence="7 8">
    <name type="scientific">Carnegiea gigantea</name>
    <dbReference type="NCBI Taxonomy" id="171969"/>
    <lineage>
        <taxon>Eukaryota</taxon>
        <taxon>Viridiplantae</taxon>
        <taxon>Streptophyta</taxon>
        <taxon>Embryophyta</taxon>
        <taxon>Tracheophyta</taxon>
        <taxon>Spermatophyta</taxon>
        <taxon>Magnoliopsida</taxon>
        <taxon>eudicotyledons</taxon>
        <taxon>Gunneridae</taxon>
        <taxon>Pentapetalae</taxon>
        <taxon>Caryophyllales</taxon>
        <taxon>Cactineae</taxon>
        <taxon>Cactaceae</taxon>
        <taxon>Cactoideae</taxon>
        <taxon>Echinocereeae</taxon>
        <taxon>Carnegiea</taxon>
    </lineage>
</organism>
<feature type="transmembrane region" description="Helical" evidence="6">
    <location>
        <begin position="65"/>
        <end position="86"/>
    </location>
</feature>
<comment type="subcellular location">
    <subcellularLocation>
        <location evidence="6">Membrane</location>
        <topology evidence="6">Multi-pass membrane protein</topology>
    </subcellularLocation>
</comment>
<proteinExistence type="inferred from homology"/>
<evidence type="ECO:0000313" key="7">
    <source>
        <dbReference type="EMBL" id="KAJ8422119.1"/>
    </source>
</evidence>
<accession>A0A9Q1JGZ2</accession>
<comment type="similarity">
    <text evidence="1 6">Belongs to the copper transporter (Ctr) (TC 1.A.56) family. SLC31A subfamily.</text>
</comment>
<keyword evidence="2 6" id="KW-0812">Transmembrane</keyword>
<dbReference type="GO" id="GO:0005375">
    <property type="term" value="F:copper ion transmembrane transporter activity"/>
    <property type="evidence" value="ECO:0007669"/>
    <property type="project" value="UniProtKB-UniRule"/>
</dbReference>
<evidence type="ECO:0000256" key="3">
    <source>
        <dbReference type="ARBA" id="ARBA00022796"/>
    </source>
</evidence>
<protein>
    <recommendedName>
        <fullName evidence="6">Copper transport protein</fullName>
    </recommendedName>
</protein>
<dbReference type="OrthoDB" id="73901at2759"/>
<evidence type="ECO:0000256" key="6">
    <source>
        <dbReference type="RuleBase" id="RU367022"/>
    </source>
</evidence>
<keyword evidence="5 6" id="KW-0472">Membrane</keyword>
<evidence type="ECO:0000313" key="8">
    <source>
        <dbReference type="Proteomes" id="UP001153076"/>
    </source>
</evidence>
<feature type="transmembrane region" description="Helical" evidence="6">
    <location>
        <begin position="98"/>
        <end position="120"/>
    </location>
</feature>
<keyword evidence="6" id="KW-0186">Copper</keyword>
<name>A0A9Q1JGZ2_9CARY</name>
<comment type="caution">
    <text evidence="7">The sequence shown here is derived from an EMBL/GenBank/DDBJ whole genome shotgun (WGS) entry which is preliminary data.</text>
</comment>
<gene>
    <name evidence="7" type="ORF">Cgig2_024775</name>
</gene>
<evidence type="ECO:0000256" key="5">
    <source>
        <dbReference type="ARBA" id="ARBA00023136"/>
    </source>
</evidence>
<keyword evidence="6" id="KW-0813">Transport</keyword>
<dbReference type="GO" id="GO:0005886">
    <property type="term" value="C:plasma membrane"/>
    <property type="evidence" value="ECO:0007669"/>
    <property type="project" value="TreeGrafter"/>
</dbReference>
<sequence length="151" mass="16173">MHLPIITVDHHHLTAALTPSLPPSLLPLQPPLASSGPHRMVFHKVFYWGKAHEILFPGWPGSSTAMYVLAVLFVFFSAVIVECLSYCRAGVHAVRAGFAYMVLLAVVSYNGGVFIAAVVGHSIGYLVCGSGLCWKNDGTSSPSAEVPPPKF</sequence>
<keyword evidence="4 6" id="KW-1133">Transmembrane helix</keyword>
<dbReference type="AlphaFoldDB" id="A0A9Q1JGZ2"/>
<keyword evidence="6" id="KW-0406">Ion transport</keyword>
<evidence type="ECO:0000256" key="1">
    <source>
        <dbReference type="ARBA" id="ARBA00006921"/>
    </source>
</evidence>
<dbReference type="Pfam" id="PF04145">
    <property type="entry name" value="Ctr"/>
    <property type="match status" value="1"/>
</dbReference>
<dbReference type="EMBL" id="JAKOGI010002383">
    <property type="protein sequence ID" value="KAJ8422119.1"/>
    <property type="molecule type" value="Genomic_DNA"/>
</dbReference>
<dbReference type="Proteomes" id="UP001153076">
    <property type="component" value="Unassembled WGS sequence"/>
</dbReference>
<evidence type="ECO:0000256" key="2">
    <source>
        <dbReference type="ARBA" id="ARBA00022692"/>
    </source>
</evidence>
<dbReference type="PANTHER" id="PTHR12483">
    <property type="entry name" value="SOLUTE CARRIER FAMILY 31 COPPER TRANSPORTERS"/>
    <property type="match status" value="1"/>
</dbReference>
<keyword evidence="8" id="KW-1185">Reference proteome</keyword>
<dbReference type="InterPro" id="IPR007274">
    <property type="entry name" value="Cop_transporter"/>
</dbReference>